<name>A0A382Q7M6_9ZZZZ</name>
<organism evidence="1">
    <name type="scientific">marine metagenome</name>
    <dbReference type="NCBI Taxonomy" id="408172"/>
    <lineage>
        <taxon>unclassified sequences</taxon>
        <taxon>metagenomes</taxon>
        <taxon>ecological metagenomes</taxon>
    </lineage>
</organism>
<sequence>MEGQAFAWVDQEGLGRYLFPEADTQLLTELSQNTEWWK</sequence>
<dbReference type="AlphaFoldDB" id="A0A382Q7M6"/>
<proteinExistence type="predicted"/>
<evidence type="ECO:0000313" key="1">
    <source>
        <dbReference type="EMBL" id="SVC81583.1"/>
    </source>
</evidence>
<dbReference type="EMBL" id="UINC01112555">
    <property type="protein sequence ID" value="SVC81583.1"/>
    <property type="molecule type" value="Genomic_DNA"/>
</dbReference>
<gene>
    <name evidence="1" type="ORF">METZ01_LOCUS334437</name>
</gene>
<protein>
    <submittedName>
        <fullName evidence="1">Uncharacterized protein</fullName>
    </submittedName>
</protein>
<reference evidence="1" key="1">
    <citation type="submission" date="2018-05" db="EMBL/GenBank/DDBJ databases">
        <authorList>
            <person name="Lanie J.A."/>
            <person name="Ng W.-L."/>
            <person name="Kazmierczak K.M."/>
            <person name="Andrzejewski T.M."/>
            <person name="Davidsen T.M."/>
            <person name="Wayne K.J."/>
            <person name="Tettelin H."/>
            <person name="Glass J.I."/>
            <person name="Rusch D."/>
            <person name="Podicherti R."/>
            <person name="Tsui H.-C.T."/>
            <person name="Winkler M.E."/>
        </authorList>
    </citation>
    <scope>NUCLEOTIDE SEQUENCE</scope>
</reference>
<accession>A0A382Q7M6</accession>